<dbReference type="Proteomes" id="UP000184096">
    <property type="component" value="Chromosome I"/>
</dbReference>
<dbReference type="InterPro" id="IPR029069">
    <property type="entry name" value="HotDog_dom_sf"/>
</dbReference>
<proteinExistence type="predicted"/>
<dbReference type="Gene3D" id="3.10.129.10">
    <property type="entry name" value="Hotdog Thioesterase"/>
    <property type="match status" value="1"/>
</dbReference>
<dbReference type="EMBL" id="LT670849">
    <property type="protein sequence ID" value="SHN71189.1"/>
    <property type="molecule type" value="Genomic_DNA"/>
</dbReference>
<dbReference type="CDD" id="cd03450">
    <property type="entry name" value="NodN"/>
    <property type="match status" value="1"/>
</dbReference>
<dbReference type="PANTHER" id="PTHR42993:SF1">
    <property type="entry name" value="MAOC-LIKE DEHYDRATASE DOMAIN-CONTAINING PROTEIN"/>
    <property type="match status" value="1"/>
</dbReference>
<dbReference type="OrthoDB" id="9801735at2"/>
<evidence type="ECO:0000259" key="1">
    <source>
        <dbReference type="Pfam" id="PF01575"/>
    </source>
</evidence>
<dbReference type="PANTHER" id="PTHR42993">
    <property type="entry name" value="MAOC-LIKE DEHYDRATASE DOMAIN-CONTAINING PROTEIN"/>
    <property type="match status" value="1"/>
</dbReference>
<dbReference type="AlphaFoldDB" id="A0A1M7TKD3"/>
<sequence>MSKLTLAGLSDRVGQELGVSEWVTIDQPRIDTFASCTGDRQWIHVDVERAKRESPFRGPVAHGYLALAMVAPLSMEVGVIPKDAAAGLNYGIDKVRFLAPVPAGARVRLRVVLSGIEPREGGQVIMKTQNTLEVEGSEKPALIAETLALLIPASGANRP</sequence>
<dbReference type="InterPro" id="IPR039375">
    <property type="entry name" value="NodN-like"/>
</dbReference>
<dbReference type="InterPro" id="IPR002539">
    <property type="entry name" value="MaoC-like_dom"/>
</dbReference>
<organism evidence="2 3">
    <name type="scientific">Bradyrhizobium erythrophlei</name>
    <dbReference type="NCBI Taxonomy" id="1437360"/>
    <lineage>
        <taxon>Bacteria</taxon>
        <taxon>Pseudomonadati</taxon>
        <taxon>Pseudomonadota</taxon>
        <taxon>Alphaproteobacteria</taxon>
        <taxon>Hyphomicrobiales</taxon>
        <taxon>Nitrobacteraceae</taxon>
        <taxon>Bradyrhizobium</taxon>
    </lineage>
</organism>
<evidence type="ECO:0000313" key="2">
    <source>
        <dbReference type="EMBL" id="SHN71189.1"/>
    </source>
</evidence>
<protein>
    <submittedName>
        <fullName evidence="2">Acyl dehydratase</fullName>
    </submittedName>
</protein>
<name>A0A1M7TKD3_9BRAD</name>
<reference evidence="3" key="1">
    <citation type="submission" date="2016-11" db="EMBL/GenBank/DDBJ databases">
        <authorList>
            <person name="Varghese N."/>
            <person name="Submissions S."/>
        </authorList>
    </citation>
    <scope>NUCLEOTIDE SEQUENCE [LARGE SCALE GENOMIC DNA]</scope>
    <source>
        <strain evidence="3">GAS401</strain>
    </source>
</reference>
<evidence type="ECO:0000313" key="3">
    <source>
        <dbReference type="Proteomes" id="UP000184096"/>
    </source>
</evidence>
<gene>
    <name evidence="2" type="ORF">SAMN05444170_1952</name>
</gene>
<dbReference type="Pfam" id="PF01575">
    <property type="entry name" value="MaoC_dehydratas"/>
    <property type="match status" value="1"/>
</dbReference>
<feature type="domain" description="MaoC-like" evidence="1">
    <location>
        <begin position="12"/>
        <end position="129"/>
    </location>
</feature>
<accession>A0A1M7TKD3</accession>
<dbReference type="RefSeq" id="WP_072817697.1">
    <property type="nucleotide sequence ID" value="NZ_LT670849.1"/>
</dbReference>
<keyword evidence="3" id="KW-1185">Reference proteome</keyword>
<dbReference type="SUPFAM" id="SSF54637">
    <property type="entry name" value="Thioesterase/thiol ester dehydrase-isomerase"/>
    <property type="match status" value="1"/>
</dbReference>